<gene>
    <name evidence="1" type="primary">RvY_02971-1</name>
    <name evidence="1" type="synonym">RvY_02971.1</name>
    <name evidence="1" type="ORF">RvY_02971</name>
</gene>
<name>A0A1D1UPX8_RAMVA</name>
<dbReference type="AlphaFoldDB" id="A0A1D1UPX8"/>
<comment type="caution">
    <text evidence="1">The sequence shown here is derived from an EMBL/GenBank/DDBJ whole genome shotgun (WGS) entry which is preliminary data.</text>
</comment>
<accession>A0A1D1UPX8</accession>
<organism evidence="1 2">
    <name type="scientific">Ramazzottius varieornatus</name>
    <name type="common">Water bear</name>
    <name type="synonym">Tardigrade</name>
    <dbReference type="NCBI Taxonomy" id="947166"/>
    <lineage>
        <taxon>Eukaryota</taxon>
        <taxon>Metazoa</taxon>
        <taxon>Ecdysozoa</taxon>
        <taxon>Tardigrada</taxon>
        <taxon>Eutardigrada</taxon>
        <taxon>Parachela</taxon>
        <taxon>Hypsibioidea</taxon>
        <taxon>Ramazzottiidae</taxon>
        <taxon>Ramazzottius</taxon>
    </lineage>
</organism>
<protein>
    <submittedName>
        <fullName evidence="1">Uncharacterized protein</fullName>
    </submittedName>
</protein>
<reference evidence="1 2" key="1">
    <citation type="journal article" date="2016" name="Nat. Commun.">
        <title>Extremotolerant tardigrade genome and improved radiotolerance of human cultured cells by tardigrade-unique protein.</title>
        <authorList>
            <person name="Hashimoto T."/>
            <person name="Horikawa D.D."/>
            <person name="Saito Y."/>
            <person name="Kuwahara H."/>
            <person name="Kozuka-Hata H."/>
            <person name="Shin-I T."/>
            <person name="Minakuchi Y."/>
            <person name="Ohishi K."/>
            <person name="Motoyama A."/>
            <person name="Aizu T."/>
            <person name="Enomoto A."/>
            <person name="Kondo K."/>
            <person name="Tanaka S."/>
            <person name="Hara Y."/>
            <person name="Koshikawa S."/>
            <person name="Sagara H."/>
            <person name="Miura T."/>
            <person name="Yokobori S."/>
            <person name="Miyagawa K."/>
            <person name="Suzuki Y."/>
            <person name="Kubo T."/>
            <person name="Oyama M."/>
            <person name="Kohara Y."/>
            <person name="Fujiyama A."/>
            <person name="Arakawa K."/>
            <person name="Katayama T."/>
            <person name="Toyoda A."/>
            <person name="Kunieda T."/>
        </authorList>
    </citation>
    <scope>NUCLEOTIDE SEQUENCE [LARGE SCALE GENOMIC DNA]</scope>
    <source>
        <strain evidence="1 2">YOKOZUNA-1</strain>
    </source>
</reference>
<evidence type="ECO:0000313" key="1">
    <source>
        <dbReference type="EMBL" id="GAU90570.1"/>
    </source>
</evidence>
<keyword evidence="2" id="KW-1185">Reference proteome</keyword>
<dbReference type="EMBL" id="BDGG01000001">
    <property type="protein sequence ID" value="GAU90570.1"/>
    <property type="molecule type" value="Genomic_DNA"/>
</dbReference>
<proteinExistence type="predicted"/>
<dbReference type="Proteomes" id="UP000186922">
    <property type="component" value="Unassembled WGS sequence"/>
</dbReference>
<sequence length="46" mass="5362">MADRAPYSILSKARLELLQKSPKLYELQLEGFEPRLDDTGFEHLKN</sequence>
<evidence type="ECO:0000313" key="2">
    <source>
        <dbReference type="Proteomes" id="UP000186922"/>
    </source>
</evidence>